<evidence type="ECO:0000256" key="11">
    <source>
        <dbReference type="ARBA" id="ARBA00023136"/>
    </source>
</evidence>
<evidence type="ECO:0000256" key="7">
    <source>
        <dbReference type="ARBA" id="ARBA00022781"/>
    </source>
</evidence>
<evidence type="ECO:0000256" key="5">
    <source>
        <dbReference type="ARBA" id="ARBA00022448"/>
    </source>
</evidence>
<name>A0A835PBF3_VANPL</name>
<dbReference type="FunFam" id="1.10.1140.10:FF:000001">
    <property type="entry name" value="ATP synthase subunit beta"/>
    <property type="match status" value="1"/>
</dbReference>
<dbReference type="GO" id="GO:0005743">
    <property type="term" value="C:mitochondrial inner membrane"/>
    <property type="evidence" value="ECO:0007669"/>
    <property type="project" value="UniProtKB-SubCell"/>
</dbReference>
<sequence>MLSPHVLGEDHYNTARGVQKVLQNYKNLQDIIAILGMDELSEDDKLTVARARKIQRFLSQPFHVAEVFTGALGKYVELKESISSFQGVLDGKYDDLPEQSFYMVGGIEEICVGSEKEVSCLLFTGFCLIRMLTGYLKMGDVIEISVLGRGFGIDWICPPRSAPDLSYLSYKIEYQVLCRPPFSIFCLDREMAGIRLVIQDSELVPPRPPPAAGSALDMVSDDDRSVAADSWSVKSDYGSTMDDGQRHVDAAEVLSSCNFPNASDNSSDKVFLTENEANSSMPGLKSYWNDIYAEHLANFQKHGQAGQVWFGVEAMIAVCWIKNLCVALSYGHKQGIENSSMFQSGNPDMPFMFMTLELEMMALFEFLHHLKTRSHEYSPATVALLRK</sequence>
<dbReference type="InterPro" id="IPR050053">
    <property type="entry name" value="ATPase_alpha/beta_chains"/>
</dbReference>
<dbReference type="SUPFAM" id="SSF47917">
    <property type="entry name" value="C-terminal domain of alpha and beta subunits of F1 ATP synthase"/>
    <property type="match status" value="1"/>
</dbReference>
<keyword evidence="9" id="KW-1278">Translocase</keyword>
<protein>
    <recommendedName>
        <fullName evidence="4">H(+)-transporting two-sector ATPase</fullName>
        <ecNumber evidence="4">7.1.2.2</ecNumber>
    </recommendedName>
</protein>
<keyword evidence="11" id="KW-0472">Membrane</keyword>
<evidence type="ECO:0000256" key="6">
    <source>
        <dbReference type="ARBA" id="ARBA00022741"/>
    </source>
</evidence>
<evidence type="ECO:0000256" key="12">
    <source>
        <dbReference type="ARBA" id="ARBA00023196"/>
    </source>
</evidence>
<comment type="catalytic activity">
    <reaction evidence="14">
        <text>ATP + H2O + 4 H(+)(in) = ADP + phosphate + 5 H(+)(out)</text>
        <dbReference type="Rhea" id="RHEA:57720"/>
        <dbReference type="ChEBI" id="CHEBI:15377"/>
        <dbReference type="ChEBI" id="CHEBI:15378"/>
        <dbReference type="ChEBI" id="CHEBI:30616"/>
        <dbReference type="ChEBI" id="CHEBI:43474"/>
        <dbReference type="ChEBI" id="CHEBI:456216"/>
        <dbReference type="EC" id="7.1.2.2"/>
    </reaction>
</comment>
<gene>
    <name evidence="16" type="ORF">HPP92_027367</name>
</gene>
<keyword evidence="5" id="KW-0813">Transport</keyword>
<feature type="domain" description="ATP synthase A/B type C-terminal" evidence="15">
    <location>
        <begin position="7"/>
        <end position="79"/>
    </location>
</feature>
<comment type="subcellular location">
    <subcellularLocation>
        <location evidence="1">Mitochondrion inner membrane</location>
    </subcellularLocation>
</comment>
<keyword evidence="6" id="KW-0547">Nucleotide-binding</keyword>
<organism evidence="16 17">
    <name type="scientific">Vanilla planifolia</name>
    <name type="common">Vanilla</name>
    <dbReference type="NCBI Taxonomy" id="51239"/>
    <lineage>
        <taxon>Eukaryota</taxon>
        <taxon>Viridiplantae</taxon>
        <taxon>Streptophyta</taxon>
        <taxon>Embryophyta</taxon>
        <taxon>Tracheophyta</taxon>
        <taxon>Spermatophyta</taxon>
        <taxon>Magnoliopsida</taxon>
        <taxon>Liliopsida</taxon>
        <taxon>Asparagales</taxon>
        <taxon>Orchidaceae</taxon>
        <taxon>Vanilloideae</taxon>
        <taxon>Vanilleae</taxon>
        <taxon>Vanilla</taxon>
    </lineage>
</organism>
<evidence type="ECO:0000256" key="9">
    <source>
        <dbReference type="ARBA" id="ARBA00022967"/>
    </source>
</evidence>
<dbReference type="GO" id="GO:0005524">
    <property type="term" value="F:ATP binding"/>
    <property type="evidence" value="ECO:0007669"/>
    <property type="project" value="UniProtKB-KW"/>
</dbReference>
<evidence type="ECO:0000256" key="2">
    <source>
        <dbReference type="ARBA" id="ARBA00008936"/>
    </source>
</evidence>
<dbReference type="PANTHER" id="PTHR15184">
    <property type="entry name" value="ATP SYNTHASE"/>
    <property type="match status" value="1"/>
</dbReference>
<proteinExistence type="inferred from homology"/>
<dbReference type="Pfam" id="PF22919">
    <property type="entry name" value="ATP-synt_VA_C"/>
    <property type="match status" value="1"/>
</dbReference>
<evidence type="ECO:0000313" key="17">
    <source>
        <dbReference type="Proteomes" id="UP000636800"/>
    </source>
</evidence>
<evidence type="ECO:0000256" key="8">
    <source>
        <dbReference type="ARBA" id="ARBA00022840"/>
    </source>
</evidence>
<dbReference type="PANTHER" id="PTHR15184:SF82">
    <property type="entry name" value="ATP SYNTHASE SUBUNIT BETA, MITOCHONDRIAL"/>
    <property type="match status" value="1"/>
</dbReference>
<reference evidence="16 17" key="1">
    <citation type="journal article" date="2020" name="Nat. Food">
        <title>A phased Vanilla planifolia genome enables genetic improvement of flavour and production.</title>
        <authorList>
            <person name="Hasing T."/>
            <person name="Tang H."/>
            <person name="Brym M."/>
            <person name="Khazi F."/>
            <person name="Huang T."/>
            <person name="Chambers A.H."/>
        </authorList>
    </citation>
    <scope>NUCLEOTIDE SEQUENCE [LARGE SCALE GENOMIC DNA]</scope>
    <source>
        <tissue evidence="16">Leaf</tissue>
    </source>
</reference>
<dbReference type="CDD" id="cd18110">
    <property type="entry name" value="ATP-synt_F1_beta_C"/>
    <property type="match status" value="1"/>
</dbReference>
<evidence type="ECO:0000256" key="14">
    <source>
        <dbReference type="ARBA" id="ARBA00048383"/>
    </source>
</evidence>
<evidence type="ECO:0000313" key="16">
    <source>
        <dbReference type="EMBL" id="KAG0449428.1"/>
    </source>
</evidence>
<keyword evidence="17" id="KW-1185">Reference proteome</keyword>
<dbReference type="InterPro" id="IPR055190">
    <property type="entry name" value="ATP-synt_VA_C"/>
</dbReference>
<evidence type="ECO:0000256" key="1">
    <source>
        <dbReference type="ARBA" id="ARBA00004273"/>
    </source>
</evidence>
<evidence type="ECO:0000256" key="4">
    <source>
        <dbReference type="ARBA" id="ARBA00012473"/>
    </source>
</evidence>
<keyword evidence="7" id="KW-0375">Hydrogen ion transport</keyword>
<comment type="similarity">
    <text evidence="2">Belongs to the ATPase alpha/beta chains family.</text>
</comment>
<keyword evidence="10" id="KW-0406">Ion transport</keyword>
<evidence type="ECO:0000259" key="15">
    <source>
        <dbReference type="Pfam" id="PF22919"/>
    </source>
</evidence>
<dbReference type="OrthoDB" id="1907171at2759"/>
<dbReference type="Gene3D" id="1.10.1140.10">
    <property type="entry name" value="Bovine Mitochondrial F1-atpase, Atp Synthase Beta Chain, Chain D, domain 3"/>
    <property type="match status" value="1"/>
</dbReference>
<dbReference type="GO" id="GO:0046933">
    <property type="term" value="F:proton-transporting ATP synthase activity, rotational mechanism"/>
    <property type="evidence" value="ECO:0007669"/>
    <property type="project" value="TreeGrafter"/>
</dbReference>
<dbReference type="EC" id="7.1.2.2" evidence="4"/>
<accession>A0A835PBF3</accession>
<evidence type="ECO:0000256" key="3">
    <source>
        <dbReference type="ARBA" id="ARBA00011648"/>
    </source>
</evidence>
<dbReference type="GO" id="GO:0042776">
    <property type="term" value="P:proton motive force-driven mitochondrial ATP synthesis"/>
    <property type="evidence" value="ECO:0007669"/>
    <property type="project" value="TreeGrafter"/>
</dbReference>
<dbReference type="AlphaFoldDB" id="A0A835PBF3"/>
<keyword evidence="13" id="KW-0066">ATP synthesis</keyword>
<keyword evidence="12" id="KW-0139">CF(1)</keyword>
<evidence type="ECO:0000256" key="10">
    <source>
        <dbReference type="ARBA" id="ARBA00023065"/>
    </source>
</evidence>
<comment type="subunit">
    <text evidence="3">F-type ATPases have 2 components, CF(1) - the catalytic core - and CF(0) - the membrane proton channel. CF(1) has five subunits: alpha(3), beta(3), gamma(1), delta(1), epsilon(1). CF(0) has three main subunits: a, b and c.</text>
</comment>
<dbReference type="GO" id="GO:0045259">
    <property type="term" value="C:proton-transporting ATP synthase complex"/>
    <property type="evidence" value="ECO:0007669"/>
    <property type="project" value="UniProtKB-KW"/>
</dbReference>
<comment type="caution">
    <text evidence="16">The sequence shown here is derived from an EMBL/GenBank/DDBJ whole genome shotgun (WGS) entry which is preliminary data.</text>
</comment>
<evidence type="ECO:0000256" key="13">
    <source>
        <dbReference type="ARBA" id="ARBA00023310"/>
    </source>
</evidence>
<keyword evidence="8" id="KW-0067">ATP-binding</keyword>
<dbReference type="EMBL" id="JADCNL010000188">
    <property type="protein sequence ID" value="KAG0449428.1"/>
    <property type="molecule type" value="Genomic_DNA"/>
</dbReference>
<dbReference type="Proteomes" id="UP000636800">
    <property type="component" value="Unassembled WGS sequence"/>
</dbReference>
<dbReference type="InterPro" id="IPR024034">
    <property type="entry name" value="ATPase_F1/V1_b/a_C"/>
</dbReference>